<dbReference type="InterPro" id="IPR029052">
    <property type="entry name" value="Metallo-depent_PP-like"/>
</dbReference>
<evidence type="ECO:0000256" key="3">
    <source>
        <dbReference type="SAM" id="SignalP"/>
    </source>
</evidence>
<dbReference type="OrthoDB" id="282973at2759"/>
<reference evidence="4" key="1">
    <citation type="submission" date="2021-02" db="EMBL/GenBank/DDBJ databases">
        <title>Psilocybe cubensis genome.</title>
        <authorList>
            <person name="Mckernan K.J."/>
            <person name="Crawford S."/>
            <person name="Trippe A."/>
            <person name="Kane L.T."/>
            <person name="Mclaughlin S."/>
        </authorList>
    </citation>
    <scope>NUCLEOTIDE SEQUENCE [LARGE SCALE GENOMIC DNA]</scope>
    <source>
        <strain evidence="4">MGC-MH-2018</strain>
    </source>
</reference>
<organism evidence="4">
    <name type="scientific">Psilocybe cubensis</name>
    <name type="common">Psychedelic mushroom</name>
    <name type="synonym">Stropharia cubensis</name>
    <dbReference type="NCBI Taxonomy" id="181762"/>
    <lineage>
        <taxon>Eukaryota</taxon>
        <taxon>Fungi</taxon>
        <taxon>Dikarya</taxon>
        <taxon>Basidiomycota</taxon>
        <taxon>Agaricomycotina</taxon>
        <taxon>Agaricomycetes</taxon>
        <taxon>Agaricomycetidae</taxon>
        <taxon>Agaricales</taxon>
        <taxon>Agaricineae</taxon>
        <taxon>Strophariaceae</taxon>
        <taxon>Psilocybe</taxon>
    </lineage>
</organism>
<sequence length="335" mass="35574">MSPGESAPLVSMIWALRVIQVVAGTSAAVTAIQPSTFTVPGAFPTSVFSKYYNQPTATSAQPQPVISDPITHTTYPFALTDPNDIPVNDTTDPHPLPPTAPSTLILHSAFTQLESLSTSSIFGSNACARCQAALEIGKFISLATPANGPEFFVHFCEIFNITSACEVTYGQFTGVGSVLTQVVANADVGGYDGQALCQNFFSMCPSPPTVELNLTNWFTKPKPHPLPPPRKPSGKRMNVLHISDLHLDPRYSTGSEANCTSGSCCRTNKRNANSPNSILLSAPRFGAYQCDSPLSLAIAALDAIPILTGTANTGFPITLYTGDLVSHDPDNQLSR</sequence>
<evidence type="ECO:0000256" key="1">
    <source>
        <dbReference type="ARBA" id="ARBA00022801"/>
    </source>
</evidence>
<evidence type="ECO:0000256" key="2">
    <source>
        <dbReference type="ARBA" id="ARBA00023180"/>
    </source>
</evidence>
<accession>A0A8H8CR60</accession>
<dbReference type="PANTHER" id="PTHR10340:SF27">
    <property type="entry name" value="ACL091CP"/>
    <property type="match status" value="1"/>
</dbReference>
<gene>
    <name evidence="4" type="ORF">JR316_000451</name>
</gene>
<name>A0A8H8CR60_PSICU</name>
<feature type="signal peptide" evidence="3">
    <location>
        <begin position="1"/>
        <end position="27"/>
    </location>
</feature>
<feature type="chain" id="PRO_5034349905" description="Sphingomyelin phosphodiesterase" evidence="3">
    <location>
        <begin position="28"/>
        <end position="335"/>
    </location>
</feature>
<dbReference type="AlphaFoldDB" id="A0A8H8CR60"/>
<dbReference type="PANTHER" id="PTHR10340">
    <property type="entry name" value="SPHINGOMYELIN PHOSPHODIESTERASE"/>
    <property type="match status" value="1"/>
</dbReference>
<keyword evidence="1" id="KW-0378">Hydrolase</keyword>
<comment type="caution">
    <text evidence="4">The sequence shown here is derived from an EMBL/GenBank/DDBJ whole genome shotgun (WGS) entry which is preliminary data.</text>
</comment>
<evidence type="ECO:0000313" key="4">
    <source>
        <dbReference type="EMBL" id="KAG5173794.1"/>
    </source>
</evidence>
<keyword evidence="3" id="KW-0732">Signal</keyword>
<keyword evidence="2" id="KW-0325">Glycoprotein</keyword>
<dbReference type="GO" id="GO:0005615">
    <property type="term" value="C:extracellular space"/>
    <property type="evidence" value="ECO:0007669"/>
    <property type="project" value="TreeGrafter"/>
</dbReference>
<dbReference type="EMBL" id="JAFIQS010000001">
    <property type="protein sequence ID" value="KAG5173794.1"/>
    <property type="molecule type" value="Genomic_DNA"/>
</dbReference>
<evidence type="ECO:0008006" key="5">
    <source>
        <dbReference type="Google" id="ProtNLM"/>
    </source>
</evidence>
<proteinExistence type="predicted"/>
<dbReference type="SUPFAM" id="SSF56300">
    <property type="entry name" value="Metallo-dependent phosphatases"/>
    <property type="match status" value="1"/>
</dbReference>
<protein>
    <recommendedName>
        <fullName evidence="5">Sphingomyelin phosphodiesterase</fullName>
    </recommendedName>
</protein>
<dbReference type="GO" id="GO:0008081">
    <property type="term" value="F:phosphoric diester hydrolase activity"/>
    <property type="evidence" value="ECO:0007669"/>
    <property type="project" value="TreeGrafter"/>
</dbReference>